<keyword evidence="7" id="KW-1185">Reference proteome</keyword>
<evidence type="ECO:0000313" key="7">
    <source>
        <dbReference type="Proteomes" id="UP000318571"/>
    </source>
</evidence>
<evidence type="ECO:0000259" key="5">
    <source>
        <dbReference type="PROSITE" id="PS51465"/>
    </source>
</evidence>
<protein>
    <recommendedName>
        <fullName evidence="5">Kazal-like domain-containing protein</fullName>
    </recommendedName>
</protein>
<reference evidence="6 7" key="1">
    <citation type="journal article" date="2018" name="Nat. Ecol. Evol.">
        <title>Genomic signatures of mitonuclear coevolution across populations of Tigriopus californicus.</title>
        <authorList>
            <person name="Barreto F.S."/>
            <person name="Watson E.T."/>
            <person name="Lima T.G."/>
            <person name="Willett C.S."/>
            <person name="Edmands S."/>
            <person name="Li W."/>
            <person name="Burton R.S."/>
        </authorList>
    </citation>
    <scope>NUCLEOTIDE SEQUENCE [LARGE SCALE GENOMIC DNA]</scope>
    <source>
        <strain evidence="6 7">San Diego</strain>
    </source>
</reference>
<dbReference type="InterPro" id="IPR036058">
    <property type="entry name" value="Kazal_dom_sf"/>
</dbReference>
<keyword evidence="3" id="KW-1015">Disulfide bond</keyword>
<dbReference type="Proteomes" id="UP000318571">
    <property type="component" value="Chromosome 8"/>
</dbReference>
<keyword evidence="2" id="KW-0964">Secreted</keyword>
<dbReference type="Pfam" id="PF00050">
    <property type="entry name" value="Kazal_1"/>
    <property type="match status" value="1"/>
</dbReference>
<gene>
    <name evidence="6" type="ORF">TCAL_01465</name>
</gene>
<evidence type="ECO:0000313" key="6">
    <source>
        <dbReference type="EMBL" id="TRY60986.1"/>
    </source>
</evidence>
<evidence type="ECO:0000256" key="2">
    <source>
        <dbReference type="ARBA" id="ARBA00022525"/>
    </source>
</evidence>
<dbReference type="EMBL" id="VCGU01000459">
    <property type="protein sequence ID" value="TRY60986.1"/>
    <property type="molecule type" value="Genomic_DNA"/>
</dbReference>
<evidence type="ECO:0000256" key="3">
    <source>
        <dbReference type="ARBA" id="ARBA00023157"/>
    </source>
</evidence>
<evidence type="ECO:0000256" key="1">
    <source>
        <dbReference type="ARBA" id="ARBA00004613"/>
    </source>
</evidence>
<organism evidence="6 7">
    <name type="scientific">Tigriopus californicus</name>
    <name type="common">Marine copepod</name>
    <dbReference type="NCBI Taxonomy" id="6832"/>
    <lineage>
        <taxon>Eukaryota</taxon>
        <taxon>Metazoa</taxon>
        <taxon>Ecdysozoa</taxon>
        <taxon>Arthropoda</taxon>
        <taxon>Crustacea</taxon>
        <taxon>Multicrustacea</taxon>
        <taxon>Hexanauplia</taxon>
        <taxon>Copepoda</taxon>
        <taxon>Harpacticoida</taxon>
        <taxon>Harpacticidae</taxon>
        <taxon>Tigriopus</taxon>
    </lineage>
</organism>
<feature type="chain" id="PRO_5022183847" description="Kazal-like domain-containing protein" evidence="4">
    <location>
        <begin position="24"/>
        <end position="80"/>
    </location>
</feature>
<accession>A0A553N6C0</accession>
<feature type="domain" description="Kazal-like" evidence="5">
    <location>
        <begin position="26"/>
        <end position="80"/>
    </location>
</feature>
<dbReference type="GO" id="GO:0004867">
    <property type="term" value="F:serine-type endopeptidase inhibitor activity"/>
    <property type="evidence" value="ECO:0007669"/>
    <property type="project" value="InterPro"/>
</dbReference>
<dbReference type="AlphaFoldDB" id="A0A553N6C0"/>
<sequence>MKFALFALFVTLATLVLVNNAEAADQSGYMNCMASCPVPLIQRPVCGSDGNTYDNKQKFNCHKKCKRDRKMIRIVGDGPC</sequence>
<evidence type="ECO:0000256" key="4">
    <source>
        <dbReference type="SAM" id="SignalP"/>
    </source>
</evidence>
<comment type="caution">
    <text evidence="6">The sequence shown here is derived from an EMBL/GenBank/DDBJ whole genome shotgun (WGS) entry which is preliminary data.</text>
</comment>
<dbReference type="SUPFAM" id="SSF100895">
    <property type="entry name" value="Kazal-type serine protease inhibitors"/>
    <property type="match status" value="1"/>
</dbReference>
<dbReference type="PANTHER" id="PTHR21179">
    <property type="entry name" value="SERINE-TYPE ENDOPEPTIDASE INHIBITOR"/>
    <property type="match status" value="1"/>
</dbReference>
<dbReference type="InterPro" id="IPR002350">
    <property type="entry name" value="Kazal_dom"/>
</dbReference>
<dbReference type="GO" id="GO:0005576">
    <property type="term" value="C:extracellular region"/>
    <property type="evidence" value="ECO:0007669"/>
    <property type="project" value="UniProtKB-SubCell"/>
</dbReference>
<dbReference type="SMART" id="SM00280">
    <property type="entry name" value="KAZAL"/>
    <property type="match status" value="1"/>
</dbReference>
<dbReference type="InterPro" id="IPR039932">
    <property type="entry name" value="Spink4-like"/>
</dbReference>
<dbReference type="PROSITE" id="PS51465">
    <property type="entry name" value="KAZAL_2"/>
    <property type="match status" value="1"/>
</dbReference>
<proteinExistence type="predicted"/>
<comment type="subcellular location">
    <subcellularLocation>
        <location evidence="1">Secreted</location>
    </subcellularLocation>
</comment>
<dbReference type="Gene3D" id="3.30.60.30">
    <property type="match status" value="1"/>
</dbReference>
<dbReference type="PANTHER" id="PTHR21179:SF0">
    <property type="entry name" value="SERINE PROTEASE INHIBITOR KAZAL-TYPE 4"/>
    <property type="match status" value="1"/>
</dbReference>
<keyword evidence="4" id="KW-0732">Signal</keyword>
<dbReference type="OrthoDB" id="6382205at2759"/>
<feature type="signal peptide" evidence="4">
    <location>
        <begin position="1"/>
        <end position="23"/>
    </location>
</feature>
<name>A0A553N6C0_TIGCA</name>